<evidence type="ECO:0000259" key="2">
    <source>
        <dbReference type="Pfam" id="PF02735"/>
    </source>
</evidence>
<dbReference type="InterPro" id="IPR016194">
    <property type="entry name" value="SPOC-like_C_dom_sf"/>
</dbReference>
<name>A0A6J5RUZ1_9CAUD</name>
<organism evidence="3">
    <name type="scientific">uncultured Caudovirales phage</name>
    <dbReference type="NCBI Taxonomy" id="2100421"/>
    <lineage>
        <taxon>Viruses</taxon>
        <taxon>Duplodnaviria</taxon>
        <taxon>Heunggongvirae</taxon>
        <taxon>Uroviricota</taxon>
        <taxon>Caudoviricetes</taxon>
        <taxon>Peduoviridae</taxon>
        <taxon>Maltschvirus</taxon>
        <taxon>Maltschvirus maltsch</taxon>
    </lineage>
</organism>
<dbReference type="EMBL" id="LR797260">
    <property type="protein sequence ID" value="CAB4197996.1"/>
    <property type="molecule type" value="Genomic_DNA"/>
</dbReference>
<dbReference type="GO" id="GO:0003690">
    <property type="term" value="F:double-stranded DNA binding"/>
    <property type="evidence" value="ECO:0007669"/>
    <property type="project" value="TreeGrafter"/>
</dbReference>
<feature type="domain" description="Ku" evidence="2">
    <location>
        <begin position="17"/>
        <end position="183"/>
    </location>
</feature>
<evidence type="ECO:0000313" key="3">
    <source>
        <dbReference type="EMBL" id="CAB4197996.1"/>
    </source>
</evidence>
<reference evidence="3" key="1">
    <citation type="submission" date="2020-05" db="EMBL/GenBank/DDBJ databases">
        <authorList>
            <person name="Chiriac C."/>
            <person name="Salcher M."/>
            <person name="Ghai R."/>
            <person name="Kavagutti S V."/>
        </authorList>
    </citation>
    <scope>NUCLEOTIDE SEQUENCE</scope>
</reference>
<sequence>MGVGKSHVAWRGAIEFTGFPVNVALYGRVKKQRNESFRNLAPSGQPVQSQSIDPVTGEAFDKDLTRKGVQIKGGKAAEYAVMTPEAIEEINSGVKTEIASPDQFIPIAELDLSLAIDRYAVRADDKVVGSDQSVNIVWNGLKASGLAYVSQVSLGGGHDGLLALYANDDGFWGVMLPFEDELYLIPEPEFTVDDKAADLFARALESTYSDQAKPWDHSAFTSEYRERRKSAIDAVIAGAPVSVKAKETVSVKVPDLMAALSAAVEEPVAA</sequence>
<protein>
    <submittedName>
        <fullName evidence="3">COG1273 Ku-homolog</fullName>
    </submittedName>
</protein>
<dbReference type="PANTHER" id="PTHR41251">
    <property type="entry name" value="NON-HOMOLOGOUS END JOINING PROTEIN KU"/>
    <property type="match status" value="1"/>
</dbReference>
<keyword evidence="1" id="KW-0238">DNA-binding</keyword>
<gene>
    <name evidence="3" type="ORF">UFOVP1313_43</name>
</gene>
<accession>A0A6J5RUZ1</accession>
<dbReference type="InterPro" id="IPR006164">
    <property type="entry name" value="DNA_bd_Ku70/Ku80"/>
</dbReference>
<evidence type="ECO:0000256" key="1">
    <source>
        <dbReference type="ARBA" id="ARBA00023125"/>
    </source>
</evidence>
<proteinExistence type="predicted"/>
<dbReference type="PANTHER" id="PTHR41251:SF1">
    <property type="entry name" value="NON-HOMOLOGOUS END JOINING PROTEIN KU"/>
    <property type="match status" value="1"/>
</dbReference>
<dbReference type="Pfam" id="PF02735">
    <property type="entry name" value="Ku"/>
    <property type="match status" value="1"/>
</dbReference>
<dbReference type="GO" id="GO:0006303">
    <property type="term" value="P:double-strand break repair via nonhomologous end joining"/>
    <property type="evidence" value="ECO:0007669"/>
    <property type="project" value="InterPro"/>
</dbReference>
<dbReference type="InterPro" id="IPR009187">
    <property type="entry name" value="Prok_Ku"/>
</dbReference>
<dbReference type="SUPFAM" id="SSF100939">
    <property type="entry name" value="SPOC domain-like"/>
    <property type="match status" value="1"/>
</dbReference>